<dbReference type="EMBL" id="UINC01083066">
    <property type="protein sequence ID" value="SVC28406.1"/>
    <property type="molecule type" value="Genomic_DNA"/>
</dbReference>
<name>A0A382KVI5_9ZZZZ</name>
<evidence type="ECO:0000313" key="1">
    <source>
        <dbReference type="EMBL" id="SVC28406.1"/>
    </source>
</evidence>
<gene>
    <name evidence="1" type="ORF">METZ01_LOCUS281260</name>
</gene>
<feature type="non-terminal residue" evidence="1">
    <location>
        <position position="1"/>
    </location>
</feature>
<proteinExistence type="predicted"/>
<protein>
    <submittedName>
        <fullName evidence="1">Uncharacterized protein</fullName>
    </submittedName>
</protein>
<accession>A0A382KVI5</accession>
<organism evidence="1">
    <name type="scientific">marine metagenome</name>
    <dbReference type="NCBI Taxonomy" id="408172"/>
    <lineage>
        <taxon>unclassified sequences</taxon>
        <taxon>metagenomes</taxon>
        <taxon>ecological metagenomes</taxon>
    </lineage>
</organism>
<reference evidence="1" key="1">
    <citation type="submission" date="2018-05" db="EMBL/GenBank/DDBJ databases">
        <authorList>
            <person name="Lanie J.A."/>
            <person name="Ng W.-L."/>
            <person name="Kazmierczak K.M."/>
            <person name="Andrzejewski T.M."/>
            <person name="Davidsen T.M."/>
            <person name="Wayne K.J."/>
            <person name="Tettelin H."/>
            <person name="Glass J.I."/>
            <person name="Rusch D."/>
            <person name="Podicherti R."/>
            <person name="Tsui H.-C.T."/>
            <person name="Winkler M.E."/>
        </authorList>
    </citation>
    <scope>NUCLEOTIDE SEQUENCE</scope>
</reference>
<feature type="non-terminal residue" evidence="1">
    <location>
        <position position="104"/>
    </location>
</feature>
<sequence>VLSEEYKGKIITKWNTKENFIVPKEADDDDITGTLQMKYAVELGGRIIHTVGFDCLKNRIEKDETWEWTKPGPWEMNKQQQRKWDQVLMDEWKSKMKAIEHKHL</sequence>
<dbReference type="AlphaFoldDB" id="A0A382KVI5"/>